<dbReference type="SUPFAM" id="SSF52777">
    <property type="entry name" value="CoA-dependent acyltransferases"/>
    <property type="match status" value="1"/>
</dbReference>
<dbReference type="InterPro" id="IPR001707">
    <property type="entry name" value="Cmp_AcTrfase"/>
</dbReference>
<accession>A0A916UZW8</accession>
<evidence type="ECO:0000313" key="2">
    <source>
        <dbReference type="Proteomes" id="UP000637423"/>
    </source>
</evidence>
<evidence type="ECO:0000313" key="1">
    <source>
        <dbReference type="EMBL" id="GGC98027.1"/>
    </source>
</evidence>
<dbReference type="PANTHER" id="PTHR38474:SF1">
    <property type="entry name" value="SLR0299 PROTEIN"/>
    <property type="match status" value="1"/>
</dbReference>
<name>A0A916UZW8_9BURK</name>
<organism evidence="1 2">
    <name type="scientific">Undibacterium terreum</name>
    <dbReference type="NCBI Taxonomy" id="1224302"/>
    <lineage>
        <taxon>Bacteria</taxon>
        <taxon>Pseudomonadati</taxon>
        <taxon>Pseudomonadota</taxon>
        <taxon>Betaproteobacteria</taxon>
        <taxon>Burkholderiales</taxon>
        <taxon>Oxalobacteraceae</taxon>
        <taxon>Undibacterium</taxon>
    </lineage>
</organism>
<dbReference type="Proteomes" id="UP000637423">
    <property type="component" value="Unassembled WGS sequence"/>
</dbReference>
<dbReference type="AlphaFoldDB" id="A0A916UZW8"/>
<proteinExistence type="predicted"/>
<dbReference type="PANTHER" id="PTHR38474">
    <property type="entry name" value="SLR0299 PROTEIN"/>
    <property type="match status" value="1"/>
</dbReference>
<dbReference type="Gene3D" id="3.30.559.10">
    <property type="entry name" value="Chloramphenicol acetyltransferase-like domain"/>
    <property type="match status" value="1"/>
</dbReference>
<dbReference type="EMBL" id="BMED01000007">
    <property type="protein sequence ID" value="GGC98027.1"/>
    <property type="molecule type" value="Genomic_DNA"/>
</dbReference>
<dbReference type="Pfam" id="PF00302">
    <property type="entry name" value="CAT"/>
    <property type="match status" value="1"/>
</dbReference>
<dbReference type="InterPro" id="IPR023213">
    <property type="entry name" value="CAT-like_dom_sf"/>
</dbReference>
<comment type="caution">
    <text evidence="1">The sequence shown here is derived from an EMBL/GenBank/DDBJ whole genome shotgun (WGS) entry which is preliminary data.</text>
</comment>
<protein>
    <submittedName>
        <fullName evidence="1">Chloramphenicol acetyltransferase</fullName>
    </submittedName>
</protein>
<keyword evidence="2" id="KW-1185">Reference proteome</keyword>
<dbReference type="GO" id="GO:0008811">
    <property type="term" value="F:chloramphenicol O-acetyltransferase activity"/>
    <property type="evidence" value="ECO:0007669"/>
    <property type="project" value="InterPro"/>
</dbReference>
<reference evidence="1" key="1">
    <citation type="journal article" date="2014" name="Int. J. Syst. Evol. Microbiol.">
        <title>Complete genome sequence of Corynebacterium casei LMG S-19264T (=DSM 44701T), isolated from a smear-ripened cheese.</title>
        <authorList>
            <consortium name="US DOE Joint Genome Institute (JGI-PGF)"/>
            <person name="Walter F."/>
            <person name="Albersmeier A."/>
            <person name="Kalinowski J."/>
            <person name="Ruckert C."/>
        </authorList>
    </citation>
    <scope>NUCLEOTIDE SEQUENCE</scope>
    <source>
        <strain evidence="1">CGMCC 1.10998</strain>
    </source>
</reference>
<dbReference type="SMART" id="SM01059">
    <property type="entry name" value="CAT"/>
    <property type="match status" value="1"/>
</dbReference>
<dbReference type="RefSeq" id="WP_188569060.1">
    <property type="nucleotide sequence ID" value="NZ_BMED01000007.1"/>
</dbReference>
<sequence>MQNFEKRRDRYDFFSQADNPRFNLSFDLELPDFRPYCKERGIPPFHFLLFCLLSSVQDVENFRYREHDGKIIKIDKFCGSYTVVNKDNNLNFTQFDMTSDLDQFIARSLAAKKEAEESVQMINTGNELSEREQKDAFHITCIPWLRLTSIEHPDFRGSPDIPSFAWGRFGSAQDGLMTVPFSVQAHHGFVDGFHVHQLAQAIAARVARIINA</sequence>
<gene>
    <name evidence="1" type="ORF">GCM10011396_51930</name>
</gene>
<reference evidence="1" key="2">
    <citation type="submission" date="2020-09" db="EMBL/GenBank/DDBJ databases">
        <authorList>
            <person name="Sun Q."/>
            <person name="Zhou Y."/>
        </authorList>
    </citation>
    <scope>NUCLEOTIDE SEQUENCE</scope>
    <source>
        <strain evidence="1">CGMCC 1.10998</strain>
    </source>
</reference>